<feature type="compositionally biased region" description="Polar residues" evidence="1">
    <location>
        <begin position="47"/>
        <end position="56"/>
    </location>
</feature>
<keyword evidence="3" id="KW-1185">Reference proteome</keyword>
<evidence type="ECO:0000313" key="3">
    <source>
        <dbReference type="Proteomes" id="UP000283269"/>
    </source>
</evidence>
<evidence type="ECO:0000313" key="2">
    <source>
        <dbReference type="EMBL" id="PPQ87919.1"/>
    </source>
</evidence>
<dbReference type="Proteomes" id="UP000283269">
    <property type="component" value="Unassembled WGS sequence"/>
</dbReference>
<feature type="compositionally biased region" description="Polar residues" evidence="1">
    <location>
        <begin position="72"/>
        <end position="81"/>
    </location>
</feature>
<organism evidence="2 3">
    <name type="scientific">Psilocybe cyanescens</name>
    <dbReference type="NCBI Taxonomy" id="93625"/>
    <lineage>
        <taxon>Eukaryota</taxon>
        <taxon>Fungi</taxon>
        <taxon>Dikarya</taxon>
        <taxon>Basidiomycota</taxon>
        <taxon>Agaricomycotina</taxon>
        <taxon>Agaricomycetes</taxon>
        <taxon>Agaricomycetidae</taxon>
        <taxon>Agaricales</taxon>
        <taxon>Agaricineae</taxon>
        <taxon>Strophariaceae</taxon>
        <taxon>Psilocybe</taxon>
    </lineage>
</organism>
<feature type="compositionally biased region" description="Low complexity" evidence="1">
    <location>
        <begin position="19"/>
        <end position="34"/>
    </location>
</feature>
<accession>A0A409XAW0</accession>
<name>A0A409XAW0_PSICY</name>
<dbReference type="AlphaFoldDB" id="A0A409XAW0"/>
<dbReference type="EMBL" id="NHYD01002186">
    <property type="protein sequence ID" value="PPQ87919.1"/>
    <property type="molecule type" value="Genomic_DNA"/>
</dbReference>
<gene>
    <name evidence="2" type="ORF">CVT25_001261</name>
</gene>
<feature type="region of interest" description="Disordered" evidence="1">
    <location>
        <begin position="1"/>
        <end position="116"/>
    </location>
</feature>
<evidence type="ECO:0000256" key="1">
    <source>
        <dbReference type="SAM" id="MobiDB-lite"/>
    </source>
</evidence>
<dbReference type="InParanoid" id="A0A409XAW0"/>
<protein>
    <submittedName>
        <fullName evidence="2">Uncharacterized protein</fullName>
    </submittedName>
</protein>
<reference evidence="2 3" key="1">
    <citation type="journal article" date="2018" name="Evol. Lett.">
        <title>Horizontal gene cluster transfer increased hallucinogenic mushroom diversity.</title>
        <authorList>
            <person name="Reynolds H.T."/>
            <person name="Vijayakumar V."/>
            <person name="Gluck-Thaler E."/>
            <person name="Korotkin H.B."/>
            <person name="Matheny P.B."/>
            <person name="Slot J.C."/>
        </authorList>
    </citation>
    <scope>NUCLEOTIDE SEQUENCE [LARGE SCALE GENOMIC DNA]</scope>
    <source>
        <strain evidence="2 3">2631</strain>
    </source>
</reference>
<sequence>MDNSRTPPGSHKRRRGSPSGELSMGSQGQQGQTSLPSIRQLHPYLPPSSQHMSTDPSAYAYPPSHFHAHLSQLDSGASHSMGSAAPRDTLYSVGDSDADDLDQRGPPKKKRRRQALSCTGDYIQPFVIRVAPLMLTIGSIRGSLIDFA</sequence>
<comment type="caution">
    <text evidence="2">The sequence shown here is derived from an EMBL/GenBank/DDBJ whole genome shotgun (WGS) entry which is preliminary data.</text>
</comment>
<dbReference type="STRING" id="93625.A0A409XAW0"/>
<proteinExistence type="predicted"/>
<dbReference type="OrthoDB" id="3362851at2759"/>